<comment type="similarity">
    <text evidence="3">Belongs to the FAD-dependent oxidoreductase family.</text>
</comment>
<gene>
    <name evidence="15" type="ORF">L9F63_000772</name>
</gene>
<dbReference type="Gene3D" id="3.50.50.60">
    <property type="entry name" value="FAD/NAD(P)-binding domain"/>
    <property type="match status" value="2"/>
</dbReference>
<dbReference type="InterPro" id="IPR036188">
    <property type="entry name" value="FAD/NAD-bd_sf"/>
</dbReference>
<evidence type="ECO:0000259" key="14">
    <source>
        <dbReference type="Pfam" id="PF14721"/>
    </source>
</evidence>
<dbReference type="PRINTS" id="PR00411">
    <property type="entry name" value="PNDRDTASEI"/>
</dbReference>
<dbReference type="SMART" id="SM01353">
    <property type="entry name" value="AIF_C"/>
    <property type="match status" value="1"/>
</dbReference>
<evidence type="ECO:0000313" key="16">
    <source>
        <dbReference type="Proteomes" id="UP001233999"/>
    </source>
</evidence>
<dbReference type="GO" id="GO:0016174">
    <property type="term" value="F:NAD(P)H oxidase H2O2-forming activity"/>
    <property type="evidence" value="ECO:0007669"/>
    <property type="project" value="TreeGrafter"/>
</dbReference>
<dbReference type="SUPFAM" id="SSF51905">
    <property type="entry name" value="FAD/NAD(P)-binding domain"/>
    <property type="match status" value="1"/>
</dbReference>
<feature type="compositionally biased region" description="Polar residues" evidence="12">
    <location>
        <begin position="92"/>
        <end position="109"/>
    </location>
</feature>
<keyword evidence="7" id="KW-0809">Transit peptide</keyword>
<comment type="catalytic activity">
    <reaction evidence="11">
        <text>A + NADH + H(+) = AH2 + NAD(+)</text>
        <dbReference type="Rhea" id="RHEA:11356"/>
        <dbReference type="ChEBI" id="CHEBI:13193"/>
        <dbReference type="ChEBI" id="CHEBI:15378"/>
        <dbReference type="ChEBI" id="CHEBI:17499"/>
        <dbReference type="ChEBI" id="CHEBI:57540"/>
        <dbReference type="ChEBI" id="CHEBI:57945"/>
    </reaction>
</comment>
<evidence type="ECO:0000256" key="5">
    <source>
        <dbReference type="ARBA" id="ARBA00022703"/>
    </source>
</evidence>
<comment type="cofactor">
    <cofactor evidence="1">
        <name>FAD</name>
        <dbReference type="ChEBI" id="CHEBI:57692"/>
    </cofactor>
</comment>
<dbReference type="InterPro" id="IPR023753">
    <property type="entry name" value="FAD/NAD-binding_dom"/>
</dbReference>
<reference evidence="15" key="1">
    <citation type="journal article" date="2023" name="IScience">
        <title>Live-bearing cockroach genome reveals convergent evolutionary mechanisms linked to viviparity in insects and beyond.</title>
        <authorList>
            <person name="Fouks B."/>
            <person name="Harrison M.C."/>
            <person name="Mikhailova A.A."/>
            <person name="Marchal E."/>
            <person name="English S."/>
            <person name="Carruthers M."/>
            <person name="Jennings E.C."/>
            <person name="Chiamaka E.L."/>
            <person name="Frigard R.A."/>
            <person name="Pippel M."/>
            <person name="Attardo G.M."/>
            <person name="Benoit J.B."/>
            <person name="Bornberg-Bauer E."/>
            <person name="Tobe S.S."/>
        </authorList>
    </citation>
    <scope>NUCLEOTIDE SEQUENCE</scope>
    <source>
        <strain evidence="15">Stay&amp;Tobe</strain>
    </source>
</reference>
<keyword evidence="5" id="KW-0053">Apoptosis</keyword>
<feature type="region of interest" description="Disordered" evidence="12">
    <location>
        <begin position="598"/>
        <end position="624"/>
    </location>
</feature>
<evidence type="ECO:0000256" key="8">
    <source>
        <dbReference type="ARBA" id="ARBA00023002"/>
    </source>
</evidence>
<evidence type="ECO:0000256" key="6">
    <source>
        <dbReference type="ARBA" id="ARBA00022827"/>
    </source>
</evidence>
<keyword evidence="8" id="KW-0560">Oxidoreductase</keyword>
<dbReference type="Proteomes" id="UP001233999">
    <property type="component" value="Unassembled WGS sequence"/>
</dbReference>
<keyword evidence="4" id="KW-0285">Flavoprotein</keyword>
<dbReference type="PANTHER" id="PTHR43557">
    <property type="entry name" value="APOPTOSIS-INDUCING FACTOR 1"/>
    <property type="match status" value="1"/>
</dbReference>
<evidence type="ECO:0000256" key="3">
    <source>
        <dbReference type="ARBA" id="ARBA00006442"/>
    </source>
</evidence>
<name>A0AAD8AMN4_DIPPU</name>
<dbReference type="Gene3D" id="3.30.390.30">
    <property type="match status" value="1"/>
</dbReference>
<evidence type="ECO:0008006" key="17">
    <source>
        <dbReference type="Google" id="ProtNLM"/>
    </source>
</evidence>
<evidence type="ECO:0000256" key="9">
    <source>
        <dbReference type="ARBA" id="ARBA00023027"/>
    </source>
</evidence>
<comment type="caution">
    <text evidence="15">The sequence shown here is derived from an EMBL/GenBank/DDBJ whole genome shotgun (WGS) entry which is preliminary data.</text>
</comment>
<comment type="subcellular location">
    <subcellularLocation>
        <location evidence="2">Mitochondrion</location>
    </subcellularLocation>
</comment>
<keyword evidence="6" id="KW-0274">FAD</keyword>
<dbReference type="PANTHER" id="PTHR43557:SF4">
    <property type="entry name" value="APOPTOSIS-INDUCING FACTOR 1, MITOCHONDRIAL"/>
    <property type="match status" value="1"/>
</dbReference>
<evidence type="ECO:0000256" key="10">
    <source>
        <dbReference type="ARBA" id="ARBA00023128"/>
    </source>
</evidence>
<dbReference type="GO" id="GO:0005739">
    <property type="term" value="C:mitochondrion"/>
    <property type="evidence" value="ECO:0007669"/>
    <property type="project" value="UniProtKB-SubCell"/>
</dbReference>
<evidence type="ECO:0000256" key="7">
    <source>
        <dbReference type="ARBA" id="ARBA00022946"/>
    </source>
</evidence>
<dbReference type="GO" id="GO:0071949">
    <property type="term" value="F:FAD binding"/>
    <property type="evidence" value="ECO:0007669"/>
    <property type="project" value="TreeGrafter"/>
</dbReference>
<dbReference type="InterPro" id="IPR050446">
    <property type="entry name" value="FAD-oxidoreductase/Apoptosis"/>
</dbReference>
<feature type="compositionally biased region" description="Low complexity" evidence="12">
    <location>
        <begin position="602"/>
        <end position="611"/>
    </location>
</feature>
<dbReference type="GO" id="GO:0033108">
    <property type="term" value="P:mitochondrial respiratory chain complex assembly"/>
    <property type="evidence" value="ECO:0007669"/>
    <property type="project" value="TreeGrafter"/>
</dbReference>
<dbReference type="PRINTS" id="PR00368">
    <property type="entry name" value="FADPNR"/>
</dbReference>
<dbReference type="EMBL" id="JASPKZ010000037">
    <property type="protein sequence ID" value="KAJ9601037.1"/>
    <property type="molecule type" value="Genomic_DNA"/>
</dbReference>
<organism evidence="15 16">
    <name type="scientific">Diploptera punctata</name>
    <name type="common">Pacific beetle cockroach</name>
    <dbReference type="NCBI Taxonomy" id="6984"/>
    <lineage>
        <taxon>Eukaryota</taxon>
        <taxon>Metazoa</taxon>
        <taxon>Ecdysozoa</taxon>
        <taxon>Arthropoda</taxon>
        <taxon>Hexapoda</taxon>
        <taxon>Insecta</taxon>
        <taxon>Pterygota</taxon>
        <taxon>Neoptera</taxon>
        <taxon>Polyneoptera</taxon>
        <taxon>Dictyoptera</taxon>
        <taxon>Blattodea</taxon>
        <taxon>Blaberoidea</taxon>
        <taxon>Blaberidae</taxon>
        <taxon>Diplopterinae</taxon>
        <taxon>Diploptera</taxon>
    </lineage>
</organism>
<feature type="non-terminal residue" evidence="15">
    <location>
        <position position="682"/>
    </location>
</feature>
<evidence type="ECO:0000256" key="12">
    <source>
        <dbReference type="SAM" id="MobiDB-lite"/>
    </source>
</evidence>
<proteinExistence type="inferred from homology"/>
<keyword evidence="9" id="KW-0520">NAD</keyword>
<protein>
    <recommendedName>
        <fullName evidence="17">Programmed cell death 8</fullName>
    </recommendedName>
</protein>
<evidence type="ECO:0000259" key="13">
    <source>
        <dbReference type="Pfam" id="PF07992"/>
    </source>
</evidence>
<reference evidence="15" key="2">
    <citation type="submission" date="2023-05" db="EMBL/GenBank/DDBJ databases">
        <authorList>
            <person name="Fouks B."/>
        </authorList>
    </citation>
    <scope>NUCLEOTIDE SEQUENCE</scope>
    <source>
        <strain evidence="15">Stay&amp;Tobe</strain>
        <tissue evidence="15">Testes</tissue>
    </source>
</reference>
<evidence type="ECO:0000256" key="1">
    <source>
        <dbReference type="ARBA" id="ARBA00001974"/>
    </source>
</evidence>
<sequence length="682" mass="75313">RICRHIAREPYTGIFRRGNYRDHHSHYFRNLYTNESADRRNAICKFTRFSNVSQLQSPLRLYSVNSKGKDSSKCKVPGTTKSVDECIPQKVTGPSNPSQRINASKSASSVPPGKTPCENIDMMKDTPQPDCPYDSGPPSKKYIKHIVGGILLLLTSVLAGSSSRGYVDGDHKLSALDLCSKELRRPRVIPKIPASSSDIPKEIPYLLIGGGTASFAAFRAIKSSDPKAKVLVVNNDGYYPYMRPPLSKEMWFNDNPEATSKLVFKQWNGSERSLFYEPDDFYVDCNKLLDQPNGGVAVARGWTIKKLDIYGKKAILEDDTEISYEKCLIATGATPQNLPVFEEASDVIKEKVTLYRGIFDFEELYDIIQNGATSIAIVGGGFLGSELACALARQIRMSNLEDFDHVFESGNMGKVLPEYLSTWTTKKVQNEGVIVVNNTEVEEVEMGKKKLILSLSNGEKVIADQVVVAVGVKPNTDLAESSGLEVDPEYGGFLVNAELMARTNLWMAGDCTCFYDIKLGRRRVEHHDHAVVSGRLAGENMTGAGKPYLHQSMFWSDLGPDVGYEAIGIVDSSLPTVGVFCKATEKDTPKAVVAATDEGNRATTEANNNAEPVSPATSTPDMPKTGEDYGKGVVFYLREDSVVGIVMWNVFNRMSVARQVLKDERKYADLNEVAKLFNIHEQ</sequence>
<dbReference type="SUPFAM" id="SSF55424">
    <property type="entry name" value="FAD/NAD-linked reductases, dimerisation (C-terminal) domain"/>
    <property type="match status" value="1"/>
</dbReference>
<dbReference type="Pfam" id="PF07992">
    <property type="entry name" value="Pyr_redox_2"/>
    <property type="match status" value="1"/>
</dbReference>
<feature type="domain" description="FAD/NAD(P)-binding" evidence="13">
    <location>
        <begin position="206"/>
        <end position="533"/>
    </location>
</feature>
<evidence type="ECO:0000256" key="11">
    <source>
        <dbReference type="ARBA" id="ARBA00047786"/>
    </source>
</evidence>
<feature type="domain" description="Mitochondrial apoptosis-inducing factor C-terminal" evidence="14">
    <location>
        <begin position="537"/>
        <end position="663"/>
    </location>
</feature>
<dbReference type="Pfam" id="PF14721">
    <property type="entry name" value="AIF_C"/>
    <property type="match status" value="1"/>
</dbReference>
<dbReference type="InterPro" id="IPR016156">
    <property type="entry name" value="FAD/NAD-linked_Rdtase_dimer_sf"/>
</dbReference>
<evidence type="ECO:0000256" key="4">
    <source>
        <dbReference type="ARBA" id="ARBA00022630"/>
    </source>
</evidence>
<dbReference type="AlphaFoldDB" id="A0AAD8AMN4"/>
<dbReference type="GO" id="GO:0006915">
    <property type="term" value="P:apoptotic process"/>
    <property type="evidence" value="ECO:0007669"/>
    <property type="project" value="UniProtKB-KW"/>
</dbReference>
<evidence type="ECO:0000313" key="15">
    <source>
        <dbReference type="EMBL" id="KAJ9601037.1"/>
    </source>
</evidence>
<keyword evidence="16" id="KW-1185">Reference proteome</keyword>
<evidence type="ECO:0000256" key="2">
    <source>
        <dbReference type="ARBA" id="ARBA00004173"/>
    </source>
</evidence>
<feature type="region of interest" description="Disordered" evidence="12">
    <location>
        <begin position="90"/>
        <end position="115"/>
    </location>
</feature>
<dbReference type="InterPro" id="IPR029324">
    <property type="entry name" value="AIF_C"/>
</dbReference>
<dbReference type="GO" id="GO:0046983">
    <property type="term" value="F:protein dimerization activity"/>
    <property type="evidence" value="ECO:0007669"/>
    <property type="project" value="InterPro"/>
</dbReference>
<accession>A0AAD8AMN4</accession>
<keyword evidence="10" id="KW-0496">Mitochondrion</keyword>